<accession>A0A7K0KE13</accession>
<evidence type="ECO:0000256" key="4">
    <source>
        <dbReference type="ARBA" id="ARBA00023015"/>
    </source>
</evidence>
<dbReference type="GO" id="GO:0000155">
    <property type="term" value="F:phosphorelay sensor kinase activity"/>
    <property type="evidence" value="ECO:0007669"/>
    <property type="project" value="InterPro"/>
</dbReference>
<dbReference type="SUPFAM" id="SSF50998">
    <property type="entry name" value="Quinoprotein alcohol dehydrogenase-like"/>
    <property type="match status" value="1"/>
</dbReference>
<dbReference type="PANTHER" id="PTHR43547">
    <property type="entry name" value="TWO-COMPONENT HISTIDINE KINASE"/>
    <property type="match status" value="1"/>
</dbReference>
<dbReference type="SUPFAM" id="SSF47384">
    <property type="entry name" value="Homodimeric domain of signal transducing histidine kinase"/>
    <property type="match status" value="1"/>
</dbReference>
<keyword evidence="9" id="KW-0472">Membrane</keyword>
<dbReference type="InterPro" id="IPR015943">
    <property type="entry name" value="WD40/YVTN_repeat-like_dom_sf"/>
</dbReference>
<evidence type="ECO:0000256" key="8">
    <source>
        <dbReference type="SAM" id="MobiDB-lite"/>
    </source>
</evidence>
<dbReference type="Pfam" id="PF12833">
    <property type="entry name" value="HTH_18"/>
    <property type="match status" value="1"/>
</dbReference>
<dbReference type="InterPro" id="IPR018060">
    <property type="entry name" value="HTH_AraC"/>
</dbReference>
<dbReference type="Pfam" id="PF00072">
    <property type="entry name" value="Response_reg"/>
    <property type="match status" value="1"/>
</dbReference>
<dbReference type="SMART" id="SM00388">
    <property type="entry name" value="HisKA"/>
    <property type="match status" value="1"/>
</dbReference>
<evidence type="ECO:0000256" key="6">
    <source>
        <dbReference type="ARBA" id="ARBA00023163"/>
    </source>
</evidence>
<dbReference type="InterPro" id="IPR011123">
    <property type="entry name" value="Y_Y_Y"/>
</dbReference>
<dbReference type="InterPro" id="IPR013783">
    <property type="entry name" value="Ig-like_fold"/>
</dbReference>
<dbReference type="SMART" id="SM00342">
    <property type="entry name" value="HTH_ARAC"/>
    <property type="match status" value="1"/>
</dbReference>
<feature type="region of interest" description="Disordered" evidence="8">
    <location>
        <begin position="1131"/>
        <end position="1151"/>
    </location>
</feature>
<feature type="transmembrane region" description="Helical" evidence="9">
    <location>
        <begin position="864"/>
        <end position="885"/>
    </location>
</feature>
<evidence type="ECO:0000259" key="10">
    <source>
        <dbReference type="PROSITE" id="PS01124"/>
    </source>
</evidence>
<dbReference type="InterPro" id="IPR011006">
    <property type="entry name" value="CheY-like_superfamily"/>
</dbReference>
<keyword evidence="3 7" id="KW-0597">Phosphoprotein</keyword>
<evidence type="ECO:0000256" key="2">
    <source>
        <dbReference type="ARBA" id="ARBA00012438"/>
    </source>
</evidence>
<evidence type="ECO:0000313" key="12">
    <source>
        <dbReference type="EMBL" id="MST84162.1"/>
    </source>
</evidence>
<keyword evidence="9" id="KW-1133">Transmembrane helix</keyword>
<dbReference type="InterPro" id="IPR011110">
    <property type="entry name" value="Reg_prop"/>
</dbReference>
<sequence>MFRKYFLILILQLGCIYDIFAQPYCDVRTFSLRDGLAANVISGIGQTGDGLMWLGTWSGLCYYDGYRFTTFRSMPGLGDMLTSNRIYTLHTNYRNDVWVTTYDRRLYLFDTERCAYVNINRLIDSSVRQPVRFHRIFSLSDGHTWVTSEGAPRLTLRITDDHVESVDGIAIYRGLDIRQALVDGYGHEWLLSGKAILDDKARKACAFPAILTERMGSRTYFVSAHGGVVSVGKDGKAFQKHCTDMKDLHVNAVCAWRGSLLLGTSRGLFVLDHQRLRELPLRHPALSSAAITKIFVDRRGRIWLFSSNDGVAMLDGDRCEWLQSEPQQSYLRTTSSAPFFHEDEYGTIWVVPRGGTFSYYDERLHSLVAYPLYSGETADACIPLIKKSFVDNQHNLWFSGERNLSMLHFRRHRVRRLPMVVNQEVRALCLDRDGNLWAGDREGCLAVYDHEGRLKGYLTPSGALQNLPTGFAHSVYSIKQDSKGRMWIGTKGEGLFCWDGKAMNRYVHDQQNRWSLSNDDIYDIFEDSSHRLWIATYGGGVNCVEQQKDGTVRFINVNNLFRSYPRLAFLKVRRIAETHRGEMVVATNGGLITFSGRSMSLQRLCFFTTSPRSGDDHSLSSGTVLQALPTHDGHVFVNIMGGGVQEVTDDGLLRNNLHLTTIASVTADEGLVQAMVEDRHGSIWLVRETTIDKYDRKHNILSTFSAQDIGYPVEFSEAKPLCRPDDGNLFMACNGCAISFAPGDLRNSSVVPRIAFTSVRYQGDDQPQAILNSSVLEVPSDKRSLTIYFSALDYAGASRVKYAYQLEGDGDKWNYVDDMHSASFNRIPHGHLRLLVRSTNANGVWQNNTRALVIYAHPTFWESWMGWCFYIIVGGVLVFLAFYLINQRQRMKMQTEMGRMRAEFFTRIGHQLRTPLTLIGGPVTEVLKSESLSERGHGLLDMVRRNSQSMLALVDNMLHYDHNSDTYLVDDTNAPFVLSNAEQSAAPDNVEPDHGQRTTLLVVEDNADLRLFLSTILSPDYTVLTADNGLQGLETARKQLPDFIISDVMMPVMDGLAMVHQLKQDASTSHIPIIILSAKASMQDRLQGLREGIDDYIPKPFSATYLRERVANIIARRHSLQQEALQQLTDPAVEEPADAEQQKPGKVESTPYRLSAPEIIDADKVMMDKLMAFLEARISDPTLRMEDMADEVNLSRTAFYSKMRSIVGMPPVEFVRHIRLQRAELLVAKSKDSFSQIAYAVGFSDPKYFSKCFRKATGMTPSEYRRMKQKQEEA</sequence>
<proteinExistence type="predicted"/>
<feature type="domain" description="HTH araC/xylS-type" evidence="10">
    <location>
        <begin position="1168"/>
        <end position="1267"/>
    </location>
</feature>
<dbReference type="EC" id="2.7.13.3" evidence="2"/>
<keyword evidence="5" id="KW-0238">DNA-binding</keyword>
<dbReference type="InterPro" id="IPR009057">
    <property type="entry name" value="Homeodomain-like_sf"/>
</dbReference>
<dbReference type="Proteomes" id="UP000438914">
    <property type="component" value="Unassembled WGS sequence"/>
</dbReference>
<dbReference type="Pfam" id="PF07495">
    <property type="entry name" value="Y_Y_Y"/>
    <property type="match status" value="1"/>
</dbReference>
<dbReference type="PROSITE" id="PS01124">
    <property type="entry name" value="HTH_ARAC_FAMILY_2"/>
    <property type="match status" value="1"/>
</dbReference>
<keyword evidence="4" id="KW-0805">Transcription regulation</keyword>
<dbReference type="SMART" id="SM00448">
    <property type="entry name" value="REC"/>
    <property type="match status" value="1"/>
</dbReference>
<feature type="modified residue" description="4-aspartylphosphate" evidence="7">
    <location>
        <position position="1047"/>
    </location>
</feature>
<dbReference type="InterPro" id="IPR003661">
    <property type="entry name" value="HisK_dim/P_dom"/>
</dbReference>
<dbReference type="InterPro" id="IPR011047">
    <property type="entry name" value="Quinoprotein_ADH-like_sf"/>
</dbReference>
<dbReference type="SUPFAM" id="SSF52172">
    <property type="entry name" value="CheY-like"/>
    <property type="match status" value="1"/>
</dbReference>
<reference evidence="12 13" key="1">
    <citation type="submission" date="2019-08" db="EMBL/GenBank/DDBJ databases">
        <title>In-depth cultivation of the pig gut microbiome towards novel bacterial diversity and tailored functional studies.</title>
        <authorList>
            <person name="Wylensek D."/>
            <person name="Hitch T.C.A."/>
            <person name="Clavel T."/>
        </authorList>
    </citation>
    <scope>NUCLEOTIDE SEQUENCE [LARGE SCALE GENOMIC DNA]</scope>
    <source>
        <strain evidence="12 13">LKV-178-WT-2A</strain>
    </source>
</reference>
<comment type="catalytic activity">
    <reaction evidence="1">
        <text>ATP + protein L-histidine = ADP + protein N-phospho-L-histidine.</text>
        <dbReference type="EC" id="2.7.13.3"/>
    </reaction>
</comment>
<dbReference type="PROSITE" id="PS50110">
    <property type="entry name" value="RESPONSE_REGULATORY"/>
    <property type="match status" value="1"/>
</dbReference>
<evidence type="ECO:0000259" key="11">
    <source>
        <dbReference type="PROSITE" id="PS50110"/>
    </source>
</evidence>
<protein>
    <recommendedName>
        <fullName evidence="2">histidine kinase</fullName>
        <ecNumber evidence="2">2.7.13.3</ecNumber>
    </recommendedName>
</protein>
<dbReference type="InterPro" id="IPR036097">
    <property type="entry name" value="HisK_dim/P_sf"/>
</dbReference>
<dbReference type="Gene3D" id="1.10.10.60">
    <property type="entry name" value="Homeodomain-like"/>
    <property type="match status" value="1"/>
</dbReference>
<evidence type="ECO:0000313" key="13">
    <source>
        <dbReference type="Proteomes" id="UP000438914"/>
    </source>
</evidence>
<dbReference type="Pfam" id="PF00512">
    <property type="entry name" value="HisKA"/>
    <property type="match status" value="1"/>
</dbReference>
<dbReference type="CDD" id="cd00082">
    <property type="entry name" value="HisKA"/>
    <property type="match status" value="1"/>
</dbReference>
<dbReference type="GO" id="GO:0043565">
    <property type="term" value="F:sequence-specific DNA binding"/>
    <property type="evidence" value="ECO:0007669"/>
    <property type="project" value="InterPro"/>
</dbReference>
<feature type="domain" description="Response regulatory" evidence="11">
    <location>
        <begin position="999"/>
        <end position="1114"/>
    </location>
</feature>
<keyword evidence="6" id="KW-0804">Transcription</keyword>
<evidence type="ECO:0000256" key="5">
    <source>
        <dbReference type="ARBA" id="ARBA00023125"/>
    </source>
</evidence>
<evidence type="ECO:0000256" key="7">
    <source>
        <dbReference type="PROSITE-ProRule" id="PRU00169"/>
    </source>
</evidence>
<dbReference type="EMBL" id="VUNG01000010">
    <property type="protein sequence ID" value="MST84162.1"/>
    <property type="molecule type" value="Genomic_DNA"/>
</dbReference>
<gene>
    <name evidence="12" type="ORF">FYJ73_05695</name>
</gene>
<dbReference type="AlphaFoldDB" id="A0A7K0KE13"/>
<evidence type="ECO:0000256" key="1">
    <source>
        <dbReference type="ARBA" id="ARBA00000085"/>
    </source>
</evidence>
<evidence type="ECO:0000256" key="3">
    <source>
        <dbReference type="ARBA" id="ARBA00022553"/>
    </source>
</evidence>
<dbReference type="Gene3D" id="2.130.10.10">
    <property type="entry name" value="YVTN repeat-like/Quinoprotein amine dehydrogenase"/>
    <property type="match status" value="3"/>
</dbReference>
<dbReference type="Pfam" id="PF07494">
    <property type="entry name" value="Reg_prop"/>
    <property type="match status" value="3"/>
</dbReference>
<comment type="caution">
    <text evidence="12">The sequence shown here is derived from an EMBL/GenBank/DDBJ whole genome shotgun (WGS) entry which is preliminary data.</text>
</comment>
<name>A0A7K0KE13_9BACT</name>
<dbReference type="InterPro" id="IPR001789">
    <property type="entry name" value="Sig_transdc_resp-reg_receiver"/>
</dbReference>
<evidence type="ECO:0000256" key="9">
    <source>
        <dbReference type="SAM" id="Phobius"/>
    </source>
</evidence>
<dbReference type="PROSITE" id="PS00041">
    <property type="entry name" value="HTH_ARAC_FAMILY_1"/>
    <property type="match status" value="1"/>
</dbReference>
<dbReference type="PRINTS" id="PR00032">
    <property type="entry name" value="HTHARAC"/>
</dbReference>
<dbReference type="InterPro" id="IPR020449">
    <property type="entry name" value="Tscrpt_reg_AraC-type_HTH"/>
</dbReference>
<dbReference type="InterPro" id="IPR018062">
    <property type="entry name" value="HTH_AraC-typ_CS"/>
</dbReference>
<dbReference type="Gene3D" id="2.60.40.10">
    <property type="entry name" value="Immunoglobulins"/>
    <property type="match status" value="1"/>
</dbReference>
<dbReference type="Gene3D" id="1.10.287.130">
    <property type="match status" value="1"/>
</dbReference>
<keyword evidence="9" id="KW-0812">Transmembrane</keyword>
<dbReference type="GO" id="GO:0003700">
    <property type="term" value="F:DNA-binding transcription factor activity"/>
    <property type="evidence" value="ECO:0007669"/>
    <property type="project" value="InterPro"/>
</dbReference>
<organism evidence="12 13">
    <name type="scientific">Hallella mizrahii</name>
    <dbReference type="NCBI Taxonomy" id="2606637"/>
    <lineage>
        <taxon>Bacteria</taxon>
        <taxon>Pseudomonadati</taxon>
        <taxon>Bacteroidota</taxon>
        <taxon>Bacteroidia</taxon>
        <taxon>Bacteroidales</taxon>
        <taxon>Prevotellaceae</taxon>
        <taxon>Hallella</taxon>
    </lineage>
</organism>
<dbReference type="Gene3D" id="3.40.50.2300">
    <property type="match status" value="1"/>
</dbReference>
<dbReference type="SUPFAM" id="SSF46689">
    <property type="entry name" value="Homeodomain-like"/>
    <property type="match status" value="1"/>
</dbReference>
<dbReference type="PANTHER" id="PTHR43547:SF2">
    <property type="entry name" value="HYBRID SIGNAL TRANSDUCTION HISTIDINE KINASE C"/>
    <property type="match status" value="1"/>
</dbReference>
<keyword evidence="13" id="KW-1185">Reference proteome</keyword>